<dbReference type="InterPro" id="IPR002937">
    <property type="entry name" value="Amino_oxidase"/>
</dbReference>
<reference evidence="2 3" key="1">
    <citation type="submission" date="2023-12" db="EMBL/GenBank/DDBJ databases">
        <title>Novel species of the genus Arcicella isolated from rivers.</title>
        <authorList>
            <person name="Lu H."/>
        </authorList>
    </citation>
    <scope>NUCLEOTIDE SEQUENCE [LARGE SCALE GENOMIC DNA]</scope>
    <source>
        <strain evidence="2 3">KCTC 23307</strain>
    </source>
</reference>
<dbReference type="EMBL" id="JAYFUM010000019">
    <property type="protein sequence ID" value="MEA5140651.1"/>
    <property type="molecule type" value="Genomic_DNA"/>
</dbReference>
<protein>
    <submittedName>
        <fullName evidence="2">NAD(P)/FAD-dependent oxidoreductase</fullName>
        <ecNumber evidence="2">1.-.-.-</ecNumber>
    </submittedName>
</protein>
<dbReference type="Gene3D" id="1.10.3110.10">
    <property type="entry name" value="protoporphyrinogen ix oxidase, domain 3"/>
    <property type="match status" value="1"/>
</dbReference>
<name>A0ABU5QCU1_9BACT</name>
<dbReference type="Proteomes" id="UP001302949">
    <property type="component" value="Unassembled WGS sequence"/>
</dbReference>
<accession>A0ABU5QCU1</accession>
<evidence type="ECO:0000259" key="1">
    <source>
        <dbReference type="Pfam" id="PF01593"/>
    </source>
</evidence>
<feature type="domain" description="Amine oxidase" evidence="1">
    <location>
        <begin position="9"/>
        <end position="405"/>
    </location>
</feature>
<dbReference type="SUPFAM" id="SSF51905">
    <property type="entry name" value="FAD/NAD(P)-binding domain"/>
    <property type="match status" value="1"/>
</dbReference>
<dbReference type="EC" id="1.-.-.-" evidence="2"/>
<keyword evidence="3" id="KW-1185">Reference proteome</keyword>
<dbReference type="Pfam" id="PF01593">
    <property type="entry name" value="Amino_oxidase"/>
    <property type="match status" value="1"/>
</dbReference>
<gene>
    <name evidence="2" type="ORF">VB248_15995</name>
</gene>
<comment type="caution">
    <text evidence="2">The sequence shown here is derived from an EMBL/GenBank/DDBJ whole genome shotgun (WGS) entry which is preliminary data.</text>
</comment>
<dbReference type="Gene3D" id="3.90.660.20">
    <property type="entry name" value="Protoporphyrinogen oxidase, mitochondrial, domain 2"/>
    <property type="match status" value="1"/>
</dbReference>
<dbReference type="Gene3D" id="3.50.50.60">
    <property type="entry name" value="FAD/NAD(P)-binding domain"/>
    <property type="match status" value="1"/>
</dbReference>
<keyword evidence="2" id="KW-0560">Oxidoreductase</keyword>
<organism evidence="2 3">
    <name type="scientific">Arcicella rigui</name>
    <dbReference type="NCBI Taxonomy" id="797020"/>
    <lineage>
        <taxon>Bacteria</taxon>
        <taxon>Pseudomonadati</taxon>
        <taxon>Bacteroidota</taxon>
        <taxon>Cytophagia</taxon>
        <taxon>Cytophagales</taxon>
        <taxon>Flectobacillaceae</taxon>
        <taxon>Arcicella</taxon>
    </lineage>
</organism>
<evidence type="ECO:0000313" key="2">
    <source>
        <dbReference type="EMBL" id="MEA5140651.1"/>
    </source>
</evidence>
<dbReference type="GO" id="GO:0016491">
    <property type="term" value="F:oxidoreductase activity"/>
    <property type="evidence" value="ECO:0007669"/>
    <property type="project" value="UniProtKB-KW"/>
</dbReference>
<evidence type="ECO:0000313" key="3">
    <source>
        <dbReference type="Proteomes" id="UP001302949"/>
    </source>
</evidence>
<sequence>MIIIIGAGIAGLTCAKYLQDRGIESLILEASDDIGGRVRTDQKDGFLLDRGFQILLTAYPEAQSLLKYDTLDLKAFKSGALIRDAENNAFKTLVNPLKEPSALISSLFSSIGSLADKLRVLRLILETQEQNEEIFERKYESTIQYLKNYGVSDGMIESFFKPFFGGVFLENELTTSANFFKYIFGKFYEGDAVIPAQGMKAIPKQIAKSLPQKSIRLNTKVAKIEGNHVFLENGEKLFGEKIILATDGFQAEKLLGKKHSMKFNTTTCTYFSANRSPLSEKLLVLNPDRNSLIHNLCVPSDIAPTYAPAGKSLISVSTQSTVFQDEQTFTEGIQKELIKWFGMEAKQWKHLKTYHIPQALPSFSDEKSGISARQLSDVLYQIGDCTAYPSLNAAMMTGRKVAESI</sequence>
<dbReference type="PANTHER" id="PTHR42841">
    <property type="entry name" value="AMINE OXIDASE"/>
    <property type="match status" value="1"/>
</dbReference>
<dbReference type="RefSeq" id="WP_323297804.1">
    <property type="nucleotide sequence ID" value="NZ_JAYFUM010000019.1"/>
</dbReference>
<dbReference type="InterPro" id="IPR036188">
    <property type="entry name" value="FAD/NAD-bd_sf"/>
</dbReference>
<proteinExistence type="predicted"/>